<dbReference type="Gene3D" id="1.20.1730.10">
    <property type="entry name" value="Sodium/glucose cotransporter"/>
    <property type="match status" value="1"/>
</dbReference>
<dbReference type="EMBL" id="LRGB01000024">
    <property type="protein sequence ID" value="KZS21441.1"/>
    <property type="molecule type" value="Genomic_DNA"/>
</dbReference>
<gene>
    <name evidence="12" type="ORF">APZ42_011387</name>
</gene>
<dbReference type="PANTHER" id="PTHR42985:SF39">
    <property type="entry name" value="GH10366P"/>
    <property type="match status" value="1"/>
</dbReference>
<evidence type="ECO:0000256" key="8">
    <source>
        <dbReference type="ARBA" id="ARBA00023065"/>
    </source>
</evidence>
<name>A0A0P5VYZ5_9CRUS</name>
<evidence type="ECO:0000256" key="3">
    <source>
        <dbReference type="ARBA" id="ARBA00022448"/>
    </source>
</evidence>
<evidence type="ECO:0000256" key="5">
    <source>
        <dbReference type="ARBA" id="ARBA00022692"/>
    </source>
</evidence>
<keyword evidence="4" id="KW-1003">Cell membrane</keyword>
<dbReference type="AlphaFoldDB" id="A0A0P5VYZ5"/>
<dbReference type="STRING" id="35525.A0A0P5VYZ5"/>
<keyword evidence="8" id="KW-0406">Ion transport</keyword>
<organism evidence="12 13">
    <name type="scientific">Daphnia magna</name>
    <dbReference type="NCBI Taxonomy" id="35525"/>
    <lineage>
        <taxon>Eukaryota</taxon>
        <taxon>Metazoa</taxon>
        <taxon>Ecdysozoa</taxon>
        <taxon>Arthropoda</taxon>
        <taxon>Crustacea</taxon>
        <taxon>Branchiopoda</taxon>
        <taxon>Diplostraca</taxon>
        <taxon>Cladocera</taxon>
        <taxon>Anomopoda</taxon>
        <taxon>Daphniidae</taxon>
        <taxon>Daphnia</taxon>
    </lineage>
</organism>
<dbReference type="GO" id="GO:0006814">
    <property type="term" value="P:sodium ion transport"/>
    <property type="evidence" value="ECO:0007669"/>
    <property type="project" value="UniProtKB-KW"/>
</dbReference>
<dbReference type="NCBIfam" id="TIGR00813">
    <property type="entry name" value="sss"/>
    <property type="match status" value="1"/>
</dbReference>
<evidence type="ECO:0000256" key="1">
    <source>
        <dbReference type="ARBA" id="ARBA00004651"/>
    </source>
</evidence>
<comment type="similarity">
    <text evidence="2 11">Belongs to the sodium:solute symporter (SSF) (TC 2.A.21) family.</text>
</comment>
<dbReference type="InterPro" id="IPR051163">
    <property type="entry name" value="Sodium:Solute_Symporter_SSF"/>
</dbReference>
<comment type="caution">
    <text evidence="12">The sequence shown here is derived from an EMBL/GenBank/DDBJ whole genome shotgun (WGS) entry which is preliminary data.</text>
</comment>
<proteinExistence type="inferred from homology"/>
<evidence type="ECO:0000256" key="9">
    <source>
        <dbReference type="ARBA" id="ARBA00023136"/>
    </source>
</evidence>
<protein>
    <submittedName>
        <fullName evidence="12">Sodium/glucose cotransporter 4</fullName>
    </submittedName>
</protein>
<sequence length="681" mass="75027">MNIDIETRFLKVWTMCGEIKEFYKWNNSKRSSTFGRIRPRSASGKSMAVNKSRSERKDLRISKRRFLVAAAKVSTFAKAMATSDSWPKLFTWVDYLLFALTLLVSSLVGIYHAWRGSSGSTSDYLMGGKKMPILPVALSLAASSFSATTLLGGPTDVYMNGTMYLWFIFSVVLCTPIASYIYLPVFHRLQIVSANQVSLHTFISLFQVNCLSSYIGQYLEIRFNRFVRRIASILFIVKQLLYLSIVAYGPSLALSQVTGINAFVSVSILFAVCTFYTAIGGIKAVVWTDTIQIVLIFGSIIILIIKGVTDVGGLGIVWERNYNSSRIEIFNIDTDPTTPHTVWSFSIGGVIYWLSWYAVDQTVVQRSLAMPTLRTAQISMWINMAFVCGIIFLCGIVGLVMYANYFDCDPLTSQIINKADQILPFYVMDVLGDYPGLPGLFVAGVLSGALSTISSVLNAVALVVYEDFIRPFFPNLPDQMATRLVKGVSLLFSGLSFSMVFLVAQVKTILDATVSFDGAVAGSILGVFTLGIFVPCANSIGAGVGMLTTFGLMMWLLLSTQIAKSSGIVQNSQVKPFSVENCPAFNVTSTTLLMNSTISEEPGEAFILLRISYLWYTLIGVLIVIMIGTLVSLLVKAFNCVASPVQMSTEQLNDEAVNRKNTSNDRQMHVNEVFALNELPQ</sequence>
<keyword evidence="10" id="KW-0739">Sodium transport</keyword>
<evidence type="ECO:0000313" key="13">
    <source>
        <dbReference type="Proteomes" id="UP000076858"/>
    </source>
</evidence>
<evidence type="ECO:0000256" key="6">
    <source>
        <dbReference type="ARBA" id="ARBA00022989"/>
    </source>
</evidence>
<dbReference type="GO" id="GO:0015293">
    <property type="term" value="F:symporter activity"/>
    <property type="evidence" value="ECO:0007669"/>
    <property type="project" value="TreeGrafter"/>
</dbReference>
<keyword evidence="13" id="KW-1185">Reference proteome</keyword>
<keyword evidence="9" id="KW-0472">Membrane</keyword>
<evidence type="ECO:0000313" key="12">
    <source>
        <dbReference type="EMBL" id="KZS21441.1"/>
    </source>
</evidence>
<evidence type="ECO:0000256" key="10">
    <source>
        <dbReference type="ARBA" id="ARBA00023201"/>
    </source>
</evidence>
<keyword evidence="3" id="KW-0813">Transport</keyword>
<evidence type="ECO:0000256" key="4">
    <source>
        <dbReference type="ARBA" id="ARBA00022475"/>
    </source>
</evidence>
<keyword evidence="7" id="KW-0915">Sodium</keyword>
<comment type="subcellular location">
    <subcellularLocation>
        <location evidence="1">Cell membrane</location>
        <topology evidence="1">Multi-pass membrane protein</topology>
    </subcellularLocation>
</comment>
<dbReference type="GO" id="GO:0005886">
    <property type="term" value="C:plasma membrane"/>
    <property type="evidence" value="ECO:0007669"/>
    <property type="project" value="UniProtKB-SubCell"/>
</dbReference>
<keyword evidence="5" id="KW-0812">Transmembrane</keyword>
<evidence type="ECO:0000256" key="2">
    <source>
        <dbReference type="ARBA" id="ARBA00006434"/>
    </source>
</evidence>
<evidence type="ECO:0000256" key="7">
    <source>
        <dbReference type="ARBA" id="ARBA00023053"/>
    </source>
</evidence>
<dbReference type="OrthoDB" id="6132759at2759"/>
<dbReference type="InterPro" id="IPR001734">
    <property type="entry name" value="Na/solute_symporter"/>
</dbReference>
<dbReference type="CDD" id="cd11492">
    <property type="entry name" value="SLC5sbd_NIS-SMVT"/>
    <property type="match status" value="1"/>
</dbReference>
<dbReference type="Pfam" id="PF00474">
    <property type="entry name" value="SSF"/>
    <property type="match status" value="1"/>
</dbReference>
<dbReference type="Proteomes" id="UP000076858">
    <property type="component" value="Unassembled WGS sequence"/>
</dbReference>
<accession>A0A0P5VYZ5</accession>
<dbReference type="InterPro" id="IPR038377">
    <property type="entry name" value="Na/Glc_symporter_sf"/>
</dbReference>
<keyword evidence="6" id="KW-1133">Transmembrane helix</keyword>
<dbReference type="PANTHER" id="PTHR42985">
    <property type="entry name" value="SODIUM-COUPLED MONOCARBOXYLATE TRANSPORTER"/>
    <property type="match status" value="1"/>
</dbReference>
<evidence type="ECO:0000256" key="11">
    <source>
        <dbReference type="RuleBase" id="RU362091"/>
    </source>
</evidence>
<reference evidence="12 13" key="1">
    <citation type="submission" date="2016-03" db="EMBL/GenBank/DDBJ databases">
        <title>EvidentialGene: Evidence-directed Construction of Genes on Genomes.</title>
        <authorList>
            <person name="Gilbert D.G."/>
            <person name="Choi J.-H."/>
            <person name="Mockaitis K."/>
            <person name="Colbourne J."/>
            <person name="Pfrender M."/>
        </authorList>
    </citation>
    <scope>NUCLEOTIDE SEQUENCE [LARGE SCALE GENOMIC DNA]</scope>
    <source>
        <strain evidence="12 13">Xinb3</strain>
        <tissue evidence="12">Complete organism</tissue>
    </source>
</reference>
<dbReference type="PROSITE" id="PS50283">
    <property type="entry name" value="NA_SOLUT_SYMP_3"/>
    <property type="match status" value="1"/>
</dbReference>